<gene>
    <name evidence="2" type="ORF">M430DRAFT_161552</name>
</gene>
<organism evidence="2 3">
    <name type="scientific">Amorphotheca resinae ATCC 22711</name>
    <dbReference type="NCBI Taxonomy" id="857342"/>
    <lineage>
        <taxon>Eukaryota</taxon>
        <taxon>Fungi</taxon>
        <taxon>Dikarya</taxon>
        <taxon>Ascomycota</taxon>
        <taxon>Pezizomycotina</taxon>
        <taxon>Leotiomycetes</taxon>
        <taxon>Helotiales</taxon>
        <taxon>Amorphothecaceae</taxon>
        <taxon>Amorphotheca</taxon>
    </lineage>
</organism>
<proteinExistence type="predicted"/>
<feature type="compositionally biased region" description="Basic and acidic residues" evidence="1">
    <location>
        <begin position="155"/>
        <end position="167"/>
    </location>
</feature>
<feature type="compositionally biased region" description="Pro residues" evidence="1">
    <location>
        <begin position="212"/>
        <end position="223"/>
    </location>
</feature>
<evidence type="ECO:0000256" key="1">
    <source>
        <dbReference type="SAM" id="MobiDB-lite"/>
    </source>
</evidence>
<accession>A0A2T3BF86</accession>
<feature type="compositionally biased region" description="Basic and acidic residues" evidence="1">
    <location>
        <begin position="1"/>
        <end position="20"/>
    </location>
</feature>
<evidence type="ECO:0000313" key="2">
    <source>
        <dbReference type="EMBL" id="PSS27993.1"/>
    </source>
</evidence>
<protein>
    <submittedName>
        <fullName evidence="2">Uncharacterized protein</fullName>
    </submittedName>
</protein>
<dbReference type="RefSeq" id="XP_024725518.1">
    <property type="nucleotide sequence ID" value="XM_024863401.1"/>
</dbReference>
<feature type="compositionally biased region" description="Acidic residues" evidence="1">
    <location>
        <begin position="175"/>
        <end position="202"/>
    </location>
</feature>
<dbReference type="PANTHER" id="PTHR38698">
    <property type="entry name" value="EXPRESSED PROTEIN"/>
    <property type="match status" value="1"/>
</dbReference>
<feature type="compositionally biased region" description="Polar residues" evidence="1">
    <location>
        <begin position="338"/>
        <end position="348"/>
    </location>
</feature>
<dbReference type="Pfam" id="PF17104">
    <property type="entry name" value="YBL010C_LAA2"/>
    <property type="match status" value="1"/>
</dbReference>
<dbReference type="Proteomes" id="UP000241818">
    <property type="component" value="Unassembled WGS sequence"/>
</dbReference>
<feature type="region of interest" description="Disordered" evidence="1">
    <location>
        <begin position="327"/>
        <end position="388"/>
    </location>
</feature>
<feature type="region of interest" description="Disordered" evidence="1">
    <location>
        <begin position="1"/>
        <end position="225"/>
    </location>
</feature>
<reference evidence="2 3" key="1">
    <citation type="journal article" date="2018" name="New Phytol.">
        <title>Comparative genomics and transcriptomics depict ericoid mycorrhizal fungi as versatile saprotrophs and plant mutualists.</title>
        <authorList>
            <person name="Martino E."/>
            <person name="Morin E."/>
            <person name="Grelet G.A."/>
            <person name="Kuo A."/>
            <person name="Kohler A."/>
            <person name="Daghino S."/>
            <person name="Barry K.W."/>
            <person name="Cichocki N."/>
            <person name="Clum A."/>
            <person name="Dockter R.B."/>
            <person name="Hainaut M."/>
            <person name="Kuo R.C."/>
            <person name="LaButti K."/>
            <person name="Lindahl B.D."/>
            <person name="Lindquist E.A."/>
            <person name="Lipzen A."/>
            <person name="Khouja H.R."/>
            <person name="Magnuson J."/>
            <person name="Murat C."/>
            <person name="Ohm R.A."/>
            <person name="Singer S.W."/>
            <person name="Spatafora J.W."/>
            <person name="Wang M."/>
            <person name="Veneault-Fourrey C."/>
            <person name="Henrissat B."/>
            <person name="Grigoriev I.V."/>
            <person name="Martin F.M."/>
            <person name="Perotto S."/>
        </authorList>
    </citation>
    <scope>NUCLEOTIDE SEQUENCE [LARGE SCALE GENOMIC DNA]</scope>
    <source>
        <strain evidence="2 3">ATCC 22711</strain>
    </source>
</reference>
<keyword evidence="3" id="KW-1185">Reference proteome</keyword>
<sequence length="461" mass="49993">MAEGHPAHDLESSDSDDHFSDAQSSVDNSGGVSPVVPTTRVEKVDHEPSHGEVPGTDACNMRKSDAEPDEVSFVEESTNSGAESPAMQPSTPGGQPIPITRVQLVEPSSPSHGDVPNTRAFEMRKEDAEPDIVEVAEDTAGSPTSDGVRSPVIDHSSRKSSEAERKMANGTHNEGEDESADGGFGDDFDDFEEGEEDAEFGDFDNGFQEAEPTPPPQPTPPTFSIPVLDFAALNSTEDIAAATEPYLDTLFPPDTIDSSVLPPVHAENPIFLTPRSASLWSQLVAPPPLQPANWIRSRIRRLFLVSLGVPVDLDEILPASKQKKLILPSMHLNPPSGSPRTSTDSRSASRLKHPDGNTSSTSLDSQGKPSRSESRRRKGPPPEPQLDLVSARQLCAITDEALNGLTMEELQEHVKKLEAMQGTAKEVLEYWTKRTDEKLGDREAFEGVIENLVKHARKVRK</sequence>
<dbReference type="OrthoDB" id="5378975at2759"/>
<feature type="compositionally biased region" description="Polar residues" evidence="1">
    <location>
        <begin position="75"/>
        <end position="93"/>
    </location>
</feature>
<name>A0A2T3BF86_AMORE</name>
<dbReference type="InterPro" id="IPR031355">
    <property type="entry name" value="YBL010C/LAA2-like"/>
</dbReference>
<dbReference type="STRING" id="857342.A0A2T3BF86"/>
<dbReference type="EMBL" id="KZ679006">
    <property type="protein sequence ID" value="PSS27993.1"/>
    <property type="molecule type" value="Genomic_DNA"/>
</dbReference>
<feature type="compositionally biased region" description="Basic and acidic residues" evidence="1">
    <location>
        <begin position="40"/>
        <end position="50"/>
    </location>
</feature>
<evidence type="ECO:0000313" key="3">
    <source>
        <dbReference type="Proteomes" id="UP000241818"/>
    </source>
</evidence>
<dbReference type="PANTHER" id="PTHR38698:SF1">
    <property type="entry name" value="FUNGAL PROTEIN"/>
    <property type="match status" value="1"/>
</dbReference>
<dbReference type="AlphaFoldDB" id="A0A2T3BF86"/>
<dbReference type="GeneID" id="36571482"/>
<feature type="compositionally biased region" description="Polar residues" evidence="1">
    <location>
        <begin position="21"/>
        <end position="31"/>
    </location>
</feature>
<feature type="compositionally biased region" description="Acidic residues" evidence="1">
    <location>
        <begin position="128"/>
        <end position="137"/>
    </location>
</feature>
<feature type="compositionally biased region" description="Polar residues" evidence="1">
    <location>
        <begin position="356"/>
        <end position="369"/>
    </location>
</feature>
<dbReference type="InParanoid" id="A0A2T3BF86"/>